<keyword evidence="6" id="KW-0732">Signal</keyword>
<dbReference type="InterPro" id="IPR006581">
    <property type="entry name" value="VPS10"/>
</dbReference>
<dbReference type="GO" id="GO:0005794">
    <property type="term" value="C:Golgi apparatus"/>
    <property type="evidence" value="ECO:0007669"/>
    <property type="project" value="TreeGrafter"/>
</dbReference>
<dbReference type="InterPro" id="IPR031777">
    <property type="entry name" value="Sortilin_C"/>
</dbReference>
<feature type="domain" description="VPS10" evidence="7">
    <location>
        <begin position="77"/>
        <end position="762"/>
    </location>
</feature>
<feature type="signal peptide" evidence="6">
    <location>
        <begin position="1"/>
        <end position="25"/>
    </location>
</feature>
<dbReference type="Pfam" id="PF15902">
    <property type="entry name" value="Sortilin-Vps10"/>
    <property type="match status" value="1"/>
</dbReference>
<protein>
    <submittedName>
        <fullName evidence="8">Sortilin-like protein, putative</fullName>
    </submittedName>
</protein>
<dbReference type="InterPro" id="IPR031778">
    <property type="entry name" value="Sortilin_N"/>
</dbReference>
<accession>A0A3B0MFH5</accession>
<dbReference type="Gene3D" id="3.30.60.270">
    <property type="match status" value="1"/>
</dbReference>
<dbReference type="Gene3D" id="2.10.70.80">
    <property type="match status" value="1"/>
</dbReference>
<keyword evidence="2" id="KW-0677">Repeat</keyword>
<name>A0A3B0MFH5_THEAN</name>
<evidence type="ECO:0000256" key="4">
    <source>
        <dbReference type="ARBA" id="ARBA00023180"/>
    </source>
</evidence>
<keyword evidence="5" id="KW-1133">Transmembrane helix</keyword>
<dbReference type="InterPro" id="IPR050310">
    <property type="entry name" value="VPS10-sortilin"/>
</dbReference>
<evidence type="ECO:0000259" key="7">
    <source>
        <dbReference type="SMART" id="SM00602"/>
    </source>
</evidence>
<evidence type="ECO:0000256" key="2">
    <source>
        <dbReference type="ARBA" id="ARBA00022737"/>
    </source>
</evidence>
<keyword evidence="5" id="KW-0812">Transmembrane</keyword>
<dbReference type="GO" id="GO:0016020">
    <property type="term" value="C:membrane"/>
    <property type="evidence" value="ECO:0007669"/>
    <property type="project" value="UniProtKB-SubCell"/>
</dbReference>
<dbReference type="InterPro" id="IPR015943">
    <property type="entry name" value="WD40/YVTN_repeat-like_dom_sf"/>
</dbReference>
<sequence>MNISFYKYITLNILIWGLKVWCVDDVGITAKEGESLQYTNVNGEPVVNAIGKKKVSVTEISFDSLVEDLVWCGPENHVVLLKTASGRLYRSTNSGKQWSEITNTLSNSSSSTVNTVSNTNNTMNSNSSNSVDKFHVDSMFVCESDKNVVAVLGTGNTHYISSDGALTFKQLGFKGEINMFFFHPTKASWSLLSTWEGDCLSKGTGGDCKHVVYASRDLGSSFRRVAEYVGQFSWGDPTHGSADRIYFSRYDMAFGDQPKQDGWNDAISFRYTDDYGATQHQLLSGGNKFLVSNGYIFVARVADSSRQTVKLCVSTDNGVTFNEARISTELDEKSYTILDTSEGAVIIHVGHHYEGSDVEVGNVYISDASGLNYSLSLPNNVRASSGECEFDKVLSMEGIYLANFRDDSGGYLDPSQQFKTHVNGNVATKSDNMTQIEKKRRNVGHKKIESNVRTVISFNKGAQWNYLTPPKVDSYGQQYQCDPDRCYLHLHGITQFKNFAPFYSVENAVGLILGTGNVGDHLSFDAANVNTFLSRDGGLTWREVHKGAFIYEFGDHGGLLVMAQDQSRTREVVFSWNEGASWFDFSLSKHDLSVNNIVIEPSSSATEFLLYGNRNGVGVVFHLDFATLNQPACRGIWAINSSSSDYETWVPRDMAGNECLLGKKVTYKRRKQASECFNGRDFKRSVDRELCQCTRQDYECEVGFTRSIGSDVCKVEGHFLEREGCTSASYFYTNAYRKVPGDVCVGGWVPDLVAVPCPPHSPLSKESKLLLAFMLVLALFMAAVVYVSNDERFKHLFHNYGFKTFQYVPYSTLSQKKTSLGGRFEPELGFIDAEQEHEEIPTLLSYLHDNDKHQDSKTIELL</sequence>
<keyword evidence="4" id="KW-0325">Glycoprotein</keyword>
<dbReference type="GO" id="GO:0006892">
    <property type="term" value="P:post-Golgi vesicle-mediated transport"/>
    <property type="evidence" value="ECO:0007669"/>
    <property type="project" value="TreeGrafter"/>
</dbReference>
<dbReference type="Gene3D" id="2.130.10.10">
    <property type="entry name" value="YVTN repeat-like/Quinoprotein amine dehydrogenase"/>
    <property type="match status" value="1"/>
</dbReference>
<organism evidence="8">
    <name type="scientific">Theileria annulata</name>
    <dbReference type="NCBI Taxonomy" id="5874"/>
    <lineage>
        <taxon>Eukaryota</taxon>
        <taxon>Sar</taxon>
        <taxon>Alveolata</taxon>
        <taxon>Apicomplexa</taxon>
        <taxon>Aconoidasida</taxon>
        <taxon>Piroplasmida</taxon>
        <taxon>Theileriidae</taxon>
        <taxon>Theileria</taxon>
    </lineage>
</organism>
<keyword evidence="3 5" id="KW-0472">Membrane</keyword>
<evidence type="ECO:0000256" key="3">
    <source>
        <dbReference type="ARBA" id="ARBA00023136"/>
    </source>
</evidence>
<dbReference type="Pfam" id="PF15901">
    <property type="entry name" value="Sortilin_C"/>
    <property type="match status" value="1"/>
</dbReference>
<evidence type="ECO:0000256" key="6">
    <source>
        <dbReference type="SAM" id="SignalP"/>
    </source>
</evidence>
<dbReference type="SUPFAM" id="SSF110296">
    <property type="entry name" value="Oligoxyloglucan reducing end-specific cellobiohydrolase"/>
    <property type="match status" value="2"/>
</dbReference>
<dbReference type="EMBL" id="UIVS01000001">
    <property type="protein sequence ID" value="SVP89389.1"/>
    <property type="molecule type" value="Genomic_DNA"/>
</dbReference>
<feature type="transmembrane region" description="Helical" evidence="5">
    <location>
        <begin position="769"/>
        <end position="787"/>
    </location>
</feature>
<dbReference type="AlphaFoldDB" id="A0A3B0MFH5"/>
<dbReference type="SMART" id="SM00602">
    <property type="entry name" value="VPS10"/>
    <property type="match status" value="1"/>
</dbReference>
<evidence type="ECO:0000256" key="1">
    <source>
        <dbReference type="ARBA" id="ARBA00004370"/>
    </source>
</evidence>
<evidence type="ECO:0000256" key="5">
    <source>
        <dbReference type="SAM" id="Phobius"/>
    </source>
</evidence>
<evidence type="ECO:0000313" key="9">
    <source>
        <dbReference type="EMBL" id="SVP89389.1"/>
    </source>
</evidence>
<dbReference type="PANTHER" id="PTHR12106">
    <property type="entry name" value="SORTILIN RELATED"/>
    <property type="match status" value="1"/>
</dbReference>
<evidence type="ECO:0000313" key="8">
    <source>
        <dbReference type="EMBL" id="SVP88213.1"/>
    </source>
</evidence>
<reference evidence="8" key="1">
    <citation type="submission" date="2018-07" db="EMBL/GenBank/DDBJ databases">
        <authorList>
            <person name="Quirk P.G."/>
            <person name="Krulwich T.A."/>
        </authorList>
    </citation>
    <scope>NUCLEOTIDE SEQUENCE</scope>
    <source>
        <strain evidence="8">Anand</strain>
    </source>
</reference>
<gene>
    <name evidence="8" type="ORF">TAT_000008000</name>
    <name evidence="9" type="ORF">TAV_000007800</name>
</gene>
<comment type="subcellular location">
    <subcellularLocation>
        <location evidence="1">Membrane</location>
    </subcellularLocation>
</comment>
<proteinExistence type="predicted"/>
<dbReference type="VEuPathDB" id="PiroplasmaDB:TA19555"/>
<dbReference type="EMBL" id="UIVT01000001">
    <property type="protein sequence ID" value="SVP88213.1"/>
    <property type="molecule type" value="Genomic_DNA"/>
</dbReference>
<feature type="chain" id="PRO_5033789891" evidence="6">
    <location>
        <begin position="26"/>
        <end position="862"/>
    </location>
</feature>
<dbReference type="PANTHER" id="PTHR12106:SF27">
    <property type="entry name" value="SORTILIN-RELATED RECEPTOR"/>
    <property type="match status" value="1"/>
</dbReference>